<dbReference type="STRING" id="360411.AC812_16990"/>
<dbReference type="OrthoDB" id="9805019at2"/>
<dbReference type="InterPro" id="IPR005791">
    <property type="entry name" value="SecD"/>
</dbReference>
<feature type="domain" description="Protein translocase subunit SecDF P1" evidence="11">
    <location>
        <begin position="68"/>
        <end position="123"/>
    </location>
</feature>
<evidence type="ECO:0000256" key="5">
    <source>
        <dbReference type="ARBA" id="ARBA00022927"/>
    </source>
</evidence>
<feature type="transmembrane region" description="Helical" evidence="9">
    <location>
        <begin position="403"/>
        <end position="430"/>
    </location>
</feature>
<dbReference type="GO" id="GO:0015450">
    <property type="term" value="F:protein-transporting ATPase activity"/>
    <property type="evidence" value="ECO:0007669"/>
    <property type="project" value="InterPro"/>
</dbReference>
<dbReference type="GO" id="GO:0005886">
    <property type="term" value="C:plasma membrane"/>
    <property type="evidence" value="ECO:0007669"/>
    <property type="project" value="UniProtKB-SubCell"/>
</dbReference>
<feature type="transmembrane region" description="Helical" evidence="9">
    <location>
        <begin position="5"/>
        <end position="23"/>
    </location>
</feature>
<comment type="caution">
    <text evidence="13">The sequence shown here is derived from an EMBL/GenBank/DDBJ whole genome shotgun (WGS) entry which is preliminary data.</text>
</comment>
<keyword evidence="8 9" id="KW-0472">Membrane</keyword>
<dbReference type="Gene3D" id="3.30.1360.200">
    <property type="match status" value="1"/>
</dbReference>
<evidence type="ECO:0000259" key="11">
    <source>
        <dbReference type="Pfam" id="PF21760"/>
    </source>
</evidence>
<dbReference type="PRINTS" id="PR00702">
    <property type="entry name" value="ACRIFLAVINRP"/>
</dbReference>
<feature type="transmembrane region" description="Helical" evidence="9">
    <location>
        <begin position="299"/>
        <end position="319"/>
    </location>
</feature>
<evidence type="ECO:0000256" key="3">
    <source>
        <dbReference type="ARBA" id="ARBA00022475"/>
    </source>
</evidence>
<feature type="transmembrane region" description="Helical" evidence="9">
    <location>
        <begin position="276"/>
        <end position="294"/>
    </location>
</feature>
<dbReference type="PANTHER" id="PTHR30081:SF1">
    <property type="entry name" value="PROTEIN TRANSLOCASE SUBUNIT SECD"/>
    <property type="match status" value="1"/>
</dbReference>
<keyword evidence="4 9" id="KW-0812">Transmembrane</keyword>
<gene>
    <name evidence="9" type="primary">secD</name>
    <name evidence="13" type="ORF">AC812_16990</name>
</gene>
<evidence type="ECO:0000313" key="13">
    <source>
        <dbReference type="EMBL" id="KPL69946.1"/>
    </source>
</evidence>
<evidence type="ECO:0000256" key="8">
    <source>
        <dbReference type="ARBA" id="ARBA00023136"/>
    </source>
</evidence>
<comment type="function">
    <text evidence="9">Part of the Sec protein translocase complex. Interacts with the SecYEG preprotein conducting channel. SecDF uses the proton motive force (PMF) to complete protein translocation after the ATP-dependent function of SecA.</text>
</comment>
<dbReference type="PANTHER" id="PTHR30081">
    <property type="entry name" value="PROTEIN-EXPORT MEMBRANE PROTEIN SEC"/>
    <property type="match status" value="1"/>
</dbReference>
<dbReference type="NCBIfam" id="TIGR01129">
    <property type="entry name" value="secD"/>
    <property type="match status" value="1"/>
</dbReference>
<accession>A0A0N8GKK4</accession>
<keyword evidence="3 9" id="KW-1003">Cell membrane</keyword>
<feature type="transmembrane region" description="Helical" evidence="9">
    <location>
        <begin position="378"/>
        <end position="397"/>
    </location>
</feature>
<keyword evidence="14" id="KW-1185">Reference proteome</keyword>
<evidence type="ECO:0000256" key="7">
    <source>
        <dbReference type="ARBA" id="ARBA00023010"/>
    </source>
</evidence>
<comment type="caution">
    <text evidence="9">Lacks conserved residue(s) required for the propagation of feature annotation.</text>
</comment>
<dbReference type="Pfam" id="PF21760">
    <property type="entry name" value="SecD_1st"/>
    <property type="match status" value="1"/>
</dbReference>
<evidence type="ECO:0000256" key="2">
    <source>
        <dbReference type="ARBA" id="ARBA00022448"/>
    </source>
</evidence>
<dbReference type="EMBL" id="LGHJ01000031">
    <property type="protein sequence ID" value="KPL69946.1"/>
    <property type="molecule type" value="Genomic_DNA"/>
</dbReference>
<dbReference type="InterPro" id="IPR054384">
    <property type="entry name" value="SecDF_P1_head"/>
</dbReference>
<dbReference type="Proteomes" id="UP000050514">
    <property type="component" value="Unassembled WGS sequence"/>
</dbReference>
<dbReference type="InterPro" id="IPR048634">
    <property type="entry name" value="SecD_SecF_C"/>
</dbReference>
<dbReference type="GO" id="GO:0043952">
    <property type="term" value="P:protein transport by the Sec complex"/>
    <property type="evidence" value="ECO:0007669"/>
    <property type="project" value="UniProtKB-UniRule"/>
</dbReference>
<keyword evidence="2 9" id="KW-0813">Transport</keyword>
<comment type="subcellular location">
    <subcellularLocation>
        <location evidence="1 9">Cell membrane</location>
        <topology evidence="1 9">Multi-pass membrane protein</topology>
    </subcellularLocation>
</comment>
<name>A0A0N8GKK4_9CHLR</name>
<dbReference type="FunFam" id="1.20.1640.10:FF:000004">
    <property type="entry name" value="Protein translocase subunit SecD"/>
    <property type="match status" value="1"/>
</dbReference>
<dbReference type="SUPFAM" id="SSF82866">
    <property type="entry name" value="Multidrug efflux transporter AcrB transmembrane domain"/>
    <property type="match status" value="1"/>
</dbReference>
<evidence type="ECO:0000256" key="1">
    <source>
        <dbReference type="ARBA" id="ARBA00004651"/>
    </source>
</evidence>
<comment type="subunit">
    <text evidence="9">Forms a complex with SecF. Part of the essential Sec protein translocation apparatus which comprises SecA, SecYEG and auxiliary proteins SecDF. Other proteins may also be involved.</text>
</comment>
<dbReference type="Gene3D" id="1.20.1640.10">
    <property type="entry name" value="Multidrug efflux transporter AcrB transmembrane domain"/>
    <property type="match status" value="1"/>
</dbReference>
<dbReference type="Gene3D" id="3.30.70.3400">
    <property type="match status" value="1"/>
</dbReference>
<dbReference type="InterPro" id="IPR048631">
    <property type="entry name" value="SecD_1st"/>
</dbReference>
<proteinExistence type="inferred from homology"/>
<evidence type="ECO:0000256" key="4">
    <source>
        <dbReference type="ARBA" id="ARBA00022692"/>
    </source>
</evidence>
<dbReference type="InterPro" id="IPR022813">
    <property type="entry name" value="SecD/SecF_arch_bac"/>
</dbReference>
<sequence length="445" mass="48532">MNRRLVNLIVILIIFALAVWIDLPNNPGIKIGSFEKKLETVLGLDLRGGMQVILSVPPEIAVTQQNLQDAATILENRSNALGVSEVVFQTAGERIIVGEFPGATDAEEVINPIRQVGQLEFVDTGNTPLPPGTEILTDFGLPEPVTQPTEEDGKIRYHTILTGKDLKSVGVVRGQLNEYEVAIEFNPEAGKIFEEWTTQNVGKYLTIVLDKKVISSPVIEQPIKDGQGVIRGGFTAESANSLAVQLRYGSLPIPLNIEQIRVIGPTLGQDSLEKSLIAGLIGFAIVMLFMAIYYRVPGFVADLSLIFYALLTFAIFKAIPVTLTLPGIAGFLLSTGSALDANILIFERLKEELRNGRTIRQAIDLGWRRAWPSIRDSNIAALITSGILFWFGSAFGASFVKGFALTLALGVVVSLFTALFVTRTLLGLFLESIKEPEKRPELFGI</sequence>
<comment type="similarity">
    <text evidence="9">Belongs to the SecD/SecF family. SecD subfamily.</text>
</comment>
<evidence type="ECO:0000313" key="14">
    <source>
        <dbReference type="Proteomes" id="UP000050514"/>
    </source>
</evidence>
<dbReference type="Pfam" id="PF22599">
    <property type="entry name" value="SecDF_P1_head"/>
    <property type="match status" value="1"/>
</dbReference>
<organism evidence="13 14">
    <name type="scientific">Bellilinea caldifistulae</name>
    <dbReference type="NCBI Taxonomy" id="360411"/>
    <lineage>
        <taxon>Bacteria</taxon>
        <taxon>Bacillati</taxon>
        <taxon>Chloroflexota</taxon>
        <taxon>Anaerolineae</taxon>
        <taxon>Anaerolineales</taxon>
        <taxon>Anaerolineaceae</taxon>
        <taxon>Bellilinea</taxon>
    </lineage>
</organism>
<dbReference type="InterPro" id="IPR055344">
    <property type="entry name" value="SecD_SecF_C_bact"/>
</dbReference>
<dbReference type="AlphaFoldDB" id="A0A0N8GKK4"/>
<dbReference type="GO" id="GO:0065002">
    <property type="term" value="P:intracellular protein transmembrane transport"/>
    <property type="evidence" value="ECO:0007669"/>
    <property type="project" value="UniProtKB-UniRule"/>
</dbReference>
<dbReference type="RefSeq" id="WP_061917239.1">
    <property type="nucleotide sequence ID" value="NZ_DF967971.1"/>
</dbReference>
<dbReference type="PATRIC" id="fig|360411.5.peg.2350"/>
<evidence type="ECO:0000256" key="6">
    <source>
        <dbReference type="ARBA" id="ARBA00022989"/>
    </source>
</evidence>
<keyword evidence="5 9" id="KW-0653">Protein transport</keyword>
<dbReference type="HAMAP" id="MF_01463_B">
    <property type="entry name" value="SecD_B"/>
    <property type="match status" value="1"/>
</dbReference>
<dbReference type="GO" id="GO:0006605">
    <property type="term" value="P:protein targeting"/>
    <property type="evidence" value="ECO:0007669"/>
    <property type="project" value="UniProtKB-UniRule"/>
</dbReference>
<feature type="domain" description="Protein export membrane protein SecD/SecF C-terminal" evidence="10">
    <location>
        <begin position="257"/>
        <end position="427"/>
    </location>
</feature>
<evidence type="ECO:0000259" key="10">
    <source>
        <dbReference type="Pfam" id="PF02355"/>
    </source>
</evidence>
<evidence type="ECO:0000259" key="12">
    <source>
        <dbReference type="Pfam" id="PF22599"/>
    </source>
</evidence>
<evidence type="ECO:0000256" key="9">
    <source>
        <dbReference type="HAMAP-Rule" id="MF_01463"/>
    </source>
</evidence>
<dbReference type="Pfam" id="PF02355">
    <property type="entry name" value="SecD_SecF_C"/>
    <property type="match status" value="1"/>
</dbReference>
<protein>
    <recommendedName>
        <fullName evidence="9">Protein translocase subunit SecD</fullName>
    </recommendedName>
</protein>
<reference evidence="13 14" key="1">
    <citation type="submission" date="2015-07" db="EMBL/GenBank/DDBJ databases">
        <title>Draft genome of Bellilinea caldifistulae DSM 17877.</title>
        <authorList>
            <person name="Hemp J."/>
            <person name="Ward L.M."/>
            <person name="Pace L.A."/>
            <person name="Fischer W.W."/>
        </authorList>
    </citation>
    <scope>NUCLEOTIDE SEQUENCE [LARGE SCALE GENOMIC DNA]</scope>
    <source>
        <strain evidence="13 14">GOMI-1</strain>
    </source>
</reference>
<feature type="domain" description="SecDF P1 head subdomain" evidence="12">
    <location>
        <begin position="155"/>
        <end position="253"/>
    </location>
</feature>
<keyword evidence="7 9" id="KW-0811">Translocation</keyword>
<dbReference type="InterPro" id="IPR001036">
    <property type="entry name" value="Acrflvin-R"/>
</dbReference>
<keyword evidence="6 9" id="KW-1133">Transmembrane helix</keyword>
<dbReference type="NCBIfam" id="TIGR00916">
    <property type="entry name" value="2A0604s01"/>
    <property type="match status" value="1"/>
</dbReference>